<organism evidence="1">
    <name type="scientific">Arundo donax</name>
    <name type="common">Giant reed</name>
    <name type="synonym">Donax arundinaceus</name>
    <dbReference type="NCBI Taxonomy" id="35708"/>
    <lineage>
        <taxon>Eukaryota</taxon>
        <taxon>Viridiplantae</taxon>
        <taxon>Streptophyta</taxon>
        <taxon>Embryophyta</taxon>
        <taxon>Tracheophyta</taxon>
        <taxon>Spermatophyta</taxon>
        <taxon>Magnoliopsida</taxon>
        <taxon>Liliopsida</taxon>
        <taxon>Poales</taxon>
        <taxon>Poaceae</taxon>
        <taxon>PACMAD clade</taxon>
        <taxon>Arundinoideae</taxon>
        <taxon>Arundineae</taxon>
        <taxon>Arundo</taxon>
    </lineage>
</organism>
<accession>A0A0A9AZY4</accession>
<proteinExistence type="predicted"/>
<reference evidence="1" key="2">
    <citation type="journal article" date="2015" name="Data Brief">
        <title>Shoot transcriptome of the giant reed, Arundo donax.</title>
        <authorList>
            <person name="Barrero R.A."/>
            <person name="Guerrero F.D."/>
            <person name="Moolhuijzen P."/>
            <person name="Goolsby J.A."/>
            <person name="Tidwell J."/>
            <person name="Bellgard S.E."/>
            <person name="Bellgard M.I."/>
        </authorList>
    </citation>
    <scope>NUCLEOTIDE SEQUENCE</scope>
    <source>
        <tissue evidence="1">Shoot tissue taken approximately 20 cm above the soil surface</tissue>
    </source>
</reference>
<evidence type="ECO:0000313" key="1">
    <source>
        <dbReference type="EMBL" id="JAD56651.1"/>
    </source>
</evidence>
<dbReference type="AlphaFoldDB" id="A0A0A9AZY4"/>
<sequence length="32" mass="3621">MPLLSVTLSIVLSLHIDGLKKNVGFWYLVNLH</sequence>
<dbReference type="EMBL" id="GBRH01241244">
    <property type="protein sequence ID" value="JAD56651.1"/>
    <property type="molecule type" value="Transcribed_RNA"/>
</dbReference>
<protein>
    <submittedName>
        <fullName evidence="1">Uncharacterized protein</fullName>
    </submittedName>
</protein>
<name>A0A0A9AZY4_ARUDO</name>
<reference evidence="1" key="1">
    <citation type="submission" date="2014-09" db="EMBL/GenBank/DDBJ databases">
        <authorList>
            <person name="Magalhaes I.L.F."/>
            <person name="Oliveira U."/>
            <person name="Santos F.R."/>
            <person name="Vidigal T.H.D.A."/>
            <person name="Brescovit A.D."/>
            <person name="Santos A.J."/>
        </authorList>
    </citation>
    <scope>NUCLEOTIDE SEQUENCE</scope>
    <source>
        <tissue evidence="1">Shoot tissue taken approximately 20 cm above the soil surface</tissue>
    </source>
</reference>